<sequence>MGIMQLELLIPQGRSHNGQSRLKSRLDQGSPRHGGASFPIPREKVLPATGLQFSSECHDGQVHPKPTAAPDEGSRAQISL</sequence>
<organism evidence="2 3">
    <name type="scientific">Diaporthe helianthi</name>
    <dbReference type="NCBI Taxonomy" id="158607"/>
    <lineage>
        <taxon>Eukaryota</taxon>
        <taxon>Fungi</taxon>
        <taxon>Dikarya</taxon>
        <taxon>Ascomycota</taxon>
        <taxon>Pezizomycotina</taxon>
        <taxon>Sordariomycetes</taxon>
        <taxon>Sordariomycetidae</taxon>
        <taxon>Diaporthales</taxon>
        <taxon>Diaporthaceae</taxon>
        <taxon>Diaporthe</taxon>
    </lineage>
</organism>
<feature type="region of interest" description="Disordered" evidence="1">
    <location>
        <begin position="55"/>
        <end position="80"/>
    </location>
</feature>
<gene>
    <name evidence="2" type="ORF">DHEL01_v202634</name>
</gene>
<protein>
    <submittedName>
        <fullName evidence="2">Uncharacterized protein</fullName>
    </submittedName>
</protein>
<accession>A0A2P5I903</accession>
<name>A0A2P5I903_DIAHE</name>
<reference evidence="2" key="1">
    <citation type="submission" date="2017-09" db="EMBL/GenBank/DDBJ databases">
        <title>Polyketide synthases of a Diaporthe helianthi virulent isolate.</title>
        <authorList>
            <person name="Baroncelli R."/>
        </authorList>
    </citation>
    <scope>NUCLEOTIDE SEQUENCE [LARGE SCALE GENOMIC DNA]</scope>
    <source>
        <strain evidence="2">7/96</strain>
    </source>
</reference>
<evidence type="ECO:0000313" key="2">
    <source>
        <dbReference type="EMBL" id="POS78976.1"/>
    </source>
</evidence>
<feature type="region of interest" description="Disordered" evidence="1">
    <location>
        <begin position="1"/>
        <end position="41"/>
    </location>
</feature>
<dbReference type="InParanoid" id="A0A2P5I903"/>
<evidence type="ECO:0000256" key="1">
    <source>
        <dbReference type="SAM" id="MobiDB-lite"/>
    </source>
</evidence>
<dbReference type="EMBL" id="MAVT02000146">
    <property type="protein sequence ID" value="POS78976.1"/>
    <property type="molecule type" value="Genomic_DNA"/>
</dbReference>
<dbReference type="Proteomes" id="UP000094444">
    <property type="component" value="Unassembled WGS sequence"/>
</dbReference>
<dbReference type="AlphaFoldDB" id="A0A2P5I903"/>
<comment type="caution">
    <text evidence="2">The sequence shown here is derived from an EMBL/GenBank/DDBJ whole genome shotgun (WGS) entry which is preliminary data.</text>
</comment>
<evidence type="ECO:0000313" key="3">
    <source>
        <dbReference type="Proteomes" id="UP000094444"/>
    </source>
</evidence>
<keyword evidence="3" id="KW-1185">Reference proteome</keyword>
<proteinExistence type="predicted"/>